<dbReference type="SUPFAM" id="SSF100895">
    <property type="entry name" value="Kazal-type serine protease inhibitors"/>
    <property type="match status" value="1"/>
</dbReference>
<evidence type="ECO:0000313" key="7">
    <source>
        <dbReference type="Ensembl" id="ENSGAGP00000005931.1"/>
    </source>
</evidence>
<evidence type="ECO:0000256" key="3">
    <source>
        <dbReference type="ARBA" id="ARBA00022690"/>
    </source>
</evidence>
<protein>
    <recommendedName>
        <fullName evidence="6">Kazal-like domain-containing protein</fullName>
    </recommendedName>
</protein>
<evidence type="ECO:0000256" key="1">
    <source>
        <dbReference type="ARBA" id="ARBA00004613"/>
    </source>
</evidence>
<keyword evidence="4" id="KW-0722">Serine protease inhibitor</keyword>
<dbReference type="GO" id="GO:0030154">
    <property type="term" value="P:cell differentiation"/>
    <property type="evidence" value="ECO:0007669"/>
    <property type="project" value="TreeGrafter"/>
</dbReference>
<reference evidence="8" key="1">
    <citation type="journal article" date="2017" name="PLoS ONE">
        <title>The Agassiz's desert tortoise genome provides a resource for the conservation of a threatened species.</title>
        <authorList>
            <person name="Tollis M."/>
            <person name="DeNardo D.F."/>
            <person name="Cornelius J.A."/>
            <person name="Dolby G.A."/>
            <person name="Edwards T."/>
            <person name="Henen B.T."/>
            <person name="Karl A.E."/>
            <person name="Murphy R.W."/>
            <person name="Kusumi K."/>
        </authorList>
    </citation>
    <scope>NUCLEOTIDE SEQUENCE [LARGE SCALE GENOMIC DNA]</scope>
</reference>
<dbReference type="Gene3D" id="3.30.60.30">
    <property type="match status" value="1"/>
</dbReference>
<dbReference type="GO" id="GO:0004867">
    <property type="term" value="F:serine-type endopeptidase inhibitor activity"/>
    <property type="evidence" value="ECO:0007669"/>
    <property type="project" value="UniProtKB-KW"/>
</dbReference>
<proteinExistence type="predicted"/>
<dbReference type="SMART" id="SM00280">
    <property type="entry name" value="KAZAL"/>
    <property type="match status" value="1"/>
</dbReference>
<accession>A0A452GVA6</accession>
<name>A0A452GVA6_9SAUR</name>
<dbReference type="CDD" id="cd01327">
    <property type="entry name" value="KAZAL_PSTI"/>
    <property type="match status" value="1"/>
</dbReference>
<feature type="domain" description="Kazal-like" evidence="6">
    <location>
        <begin position="27"/>
        <end position="79"/>
    </location>
</feature>
<keyword evidence="8" id="KW-1185">Reference proteome</keyword>
<dbReference type="PANTHER" id="PTHR10913">
    <property type="entry name" value="FOLLISTATIN-RELATED"/>
    <property type="match status" value="1"/>
</dbReference>
<organism evidence="7 8">
    <name type="scientific">Gopherus agassizii</name>
    <name type="common">Agassiz's desert tortoise</name>
    <dbReference type="NCBI Taxonomy" id="38772"/>
    <lineage>
        <taxon>Eukaryota</taxon>
        <taxon>Metazoa</taxon>
        <taxon>Chordata</taxon>
        <taxon>Craniata</taxon>
        <taxon>Vertebrata</taxon>
        <taxon>Euteleostomi</taxon>
        <taxon>Archelosauria</taxon>
        <taxon>Testudinata</taxon>
        <taxon>Testudines</taxon>
        <taxon>Cryptodira</taxon>
        <taxon>Durocryptodira</taxon>
        <taxon>Testudinoidea</taxon>
        <taxon>Testudinidae</taxon>
        <taxon>Gopherus</taxon>
    </lineage>
</organism>
<reference evidence="7" key="3">
    <citation type="submission" date="2025-09" db="UniProtKB">
        <authorList>
            <consortium name="Ensembl"/>
        </authorList>
    </citation>
    <scope>IDENTIFICATION</scope>
</reference>
<dbReference type="InterPro" id="IPR002350">
    <property type="entry name" value="Kazal_dom"/>
</dbReference>
<evidence type="ECO:0000313" key="8">
    <source>
        <dbReference type="Proteomes" id="UP000291020"/>
    </source>
</evidence>
<keyword evidence="2" id="KW-0964">Secreted</keyword>
<evidence type="ECO:0000256" key="5">
    <source>
        <dbReference type="ARBA" id="ARBA00023157"/>
    </source>
</evidence>
<evidence type="ECO:0000259" key="6">
    <source>
        <dbReference type="PROSITE" id="PS51465"/>
    </source>
</evidence>
<dbReference type="PROSITE" id="PS51465">
    <property type="entry name" value="KAZAL_2"/>
    <property type="match status" value="1"/>
</dbReference>
<dbReference type="PANTHER" id="PTHR10913:SF45">
    <property type="entry name" value="FOLLISTATIN, ISOFORM A-RELATED"/>
    <property type="match status" value="1"/>
</dbReference>
<sequence length="87" mass="10127">MENLTHSDFFSQYVKWQSNELLPREASLLKERCYFACPLIYRPVCGTNGITYSNKCNLCAARWKTGINIGIKHEGRCNRKVNLHVLY</sequence>
<dbReference type="PROSITE" id="PS00282">
    <property type="entry name" value="KAZAL_1"/>
    <property type="match status" value="1"/>
</dbReference>
<dbReference type="Proteomes" id="UP000291020">
    <property type="component" value="Unassembled WGS sequence"/>
</dbReference>
<reference evidence="7" key="2">
    <citation type="submission" date="2025-08" db="UniProtKB">
        <authorList>
            <consortium name="Ensembl"/>
        </authorList>
    </citation>
    <scope>IDENTIFICATION</scope>
</reference>
<dbReference type="InterPro" id="IPR036058">
    <property type="entry name" value="Kazal_dom_sf"/>
</dbReference>
<keyword evidence="5" id="KW-1015">Disulfide bond</keyword>
<dbReference type="Pfam" id="PF00050">
    <property type="entry name" value="Kazal_1"/>
    <property type="match status" value="1"/>
</dbReference>
<dbReference type="InterPro" id="IPR001239">
    <property type="entry name" value="Prot_inh_Kazal-m"/>
</dbReference>
<evidence type="ECO:0000256" key="2">
    <source>
        <dbReference type="ARBA" id="ARBA00022525"/>
    </source>
</evidence>
<keyword evidence="3" id="KW-0646">Protease inhibitor</keyword>
<dbReference type="InterPro" id="IPR050653">
    <property type="entry name" value="Prot_Inhib_GrowthFact_Antg"/>
</dbReference>
<dbReference type="GO" id="GO:0005576">
    <property type="term" value="C:extracellular region"/>
    <property type="evidence" value="ECO:0007669"/>
    <property type="project" value="UniProtKB-SubCell"/>
</dbReference>
<evidence type="ECO:0000256" key="4">
    <source>
        <dbReference type="ARBA" id="ARBA00022900"/>
    </source>
</evidence>
<dbReference type="PRINTS" id="PR00290">
    <property type="entry name" value="KAZALINHBTR"/>
</dbReference>
<dbReference type="AlphaFoldDB" id="A0A452GVA6"/>
<dbReference type="STRING" id="38772.ENSGAGP00000005931"/>
<comment type="subcellular location">
    <subcellularLocation>
        <location evidence="1">Secreted</location>
    </subcellularLocation>
</comment>
<dbReference type="Ensembl" id="ENSGAGT00000006916.1">
    <property type="protein sequence ID" value="ENSGAGP00000005931.1"/>
    <property type="gene ID" value="ENSGAGG00000004822.1"/>
</dbReference>